<dbReference type="InterPro" id="IPR039121">
    <property type="entry name" value="NUDT19"/>
</dbReference>
<dbReference type="Gene3D" id="3.90.79.10">
    <property type="entry name" value="Nucleoside Triphosphate Pyrophosphohydrolase"/>
    <property type="match status" value="1"/>
</dbReference>
<evidence type="ECO:0000256" key="6">
    <source>
        <dbReference type="ARBA" id="ARBA00023211"/>
    </source>
</evidence>
<keyword evidence="6" id="KW-0464">Manganese</keyword>
<dbReference type="RefSeq" id="WP_407050742.1">
    <property type="nucleotide sequence ID" value="NZ_CP158568.1"/>
</dbReference>
<gene>
    <name evidence="8" type="ORF">ABS361_05080</name>
</gene>
<proteinExistence type="predicted"/>
<evidence type="ECO:0000256" key="5">
    <source>
        <dbReference type="ARBA" id="ARBA00022842"/>
    </source>
</evidence>
<keyword evidence="3" id="KW-0479">Metal-binding</keyword>
<dbReference type="CDD" id="cd18870">
    <property type="entry name" value="NUDIX_AcylCoAdiphos_Nudt19"/>
    <property type="match status" value="1"/>
</dbReference>
<dbReference type="SUPFAM" id="SSF55811">
    <property type="entry name" value="Nudix"/>
    <property type="match status" value="1"/>
</dbReference>
<accession>A0AAU7XFC5</accession>
<organism evidence="8">
    <name type="scientific">Methyloraptor flagellatus</name>
    <dbReference type="NCBI Taxonomy" id="3162530"/>
    <lineage>
        <taxon>Bacteria</taxon>
        <taxon>Pseudomonadati</taxon>
        <taxon>Pseudomonadota</taxon>
        <taxon>Alphaproteobacteria</taxon>
        <taxon>Hyphomicrobiales</taxon>
        <taxon>Ancalomicrobiaceae</taxon>
        <taxon>Methyloraptor</taxon>
    </lineage>
</organism>
<evidence type="ECO:0000256" key="4">
    <source>
        <dbReference type="ARBA" id="ARBA00022801"/>
    </source>
</evidence>
<evidence type="ECO:0000256" key="2">
    <source>
        <dbReference type="ARBA" id="ARBA00001946"/>
    </source>
</evidence>
<dbReference type="AlphaFoldDB" id="A0AAU7XFC5"/>
<dbReference type="InterPro" id="IPR000086">
    <property type="entry name" value="NUDIX_hydrolase_dom"/>
</dbReference>
<dbReference type="KEGG" id="mflg:ABS361_05080"/>
<sequence>MTDTTDAPASGSNAQALDERLKRLNAVERDKVAVNLRPKDAATLLILDRVAGGELRVLMGRRHMRHKFFPGAYVFPGGRVDRGDSFVPVAEDYHPDVLAKVSHAMKGPKTTSRARAFAVAAIRETYEEAGVFVGTKGAAADPRLGGEFAAFVERGVAPSLAPFRLVARAITPPKRPRRFDTRFFAVFADAIAETLPEGTGPSGELEDVAWVTFDEAKAKSQLPPITHTIMDELVARLARDPKLAPQTPVPFYQWVGNGFRRAEV</sequence>
<dbReference type="PROSITE" id="PS51462">
    <property type="entry name" value="NUDIX"/>
    <property type="match status" value="1"/>
</dbReference>
<keyword evidence="4 8" id="KW-0378">Hydrolase</keyword>
<dbReference type="GO" id="GO:0046872">
    <property type="term" value="F:metal ion binding"/>
    <property type="evidence" value="ECO:0007669"/>
    <property type="project" value="UniProtKB-KW"/>
</dbReference>
<dbReference type="GO" id="GO:0016818">
    <property type="term" value="F:hydrolase activity, acting on acid anhydrides, in phosphorus-containing anhydrides"/>
    <property type="evidence" value="ECO:0007669"/>
    <property type="project" value="InterPro"/>
</dbReference>
<comment type="cofactor">
    <cofactor evidence="1">
        <name>Mn(2+)</name>
        <dbReference type="ChEBI" id="CHEBI:29035"/>
    </cofactor>
</comment>
<dbReference type="PANTHER" id="PTHR12318">
    <property type="entry name" value="TESTOSTERONE-REGULATED PROTEIN RP2"/>
    <property type="match status" value="1"/>
</dbReference>
<dbReference type="InterPro" id="IPR015797">
    <property type="entry name" value="NUDIX_hydrolase-like_dom_sf"/>
</dbReference>
<dbReference type="EMBL" id="CP158568">
    <property type="protein sequence ID" value="XBY45650.1"/>
    <property type="molecule type" value="Genomic_DNA"/>
</dbReference>
<comment type="cofactor">
    <cofactor evidence="2">
        <name>Mg(2+)</name>
        <dbReference type="ChEBI" id="CHEBI:18420"/>
    </cofactor>
</comment>
<evidence type="ECO:0000256" key="3">
    <source>
        <dbReference type="ARBA" id="ARBA00022723"/>
    </source>
</evidence>
<dbReference type="PANTHER" id="PTHR12318:SF0">
    <property type="entry name" value="ACYL-COENZYME A DIPHOSPHATASE NUDT19"/>
    <property type="match status" value="1"/>
</dbReference>
<name>A0AAU7XFC5_9HYPH</name>
<evidence type="ECO:0000313" key="8">
    <source>
        <dbReference type="EMBL" id="XBY45650.1"/>
    </source>
</evidence>
<feature type="domain" description="Nudix hydrolase" evidence="7">
    <location>
        <begin position="37"/>
        <end position="235"/>
    </location>
</feature>
<protein>
    <submittedName>
        <fullName evidence="8">NUDIX hydrolase</fullName>
    </submittedName>
</protein>
<reference evidence="8" key="1">
    <citation type="submission" date="2024-06" db="EMBL/GenBank/DDBJ databases">
        <title>Methylostella associata gen. nov., sp. nov., a novel Ancalomicrobiaceae-affiliated facultatively methylotrophic bacteria that feed on methanotrophs of the genus Methylococcus.</title>
        <authorList>
            <person name="Saltykova V."/>
            <person name="Danilova O.V."/>
            <person name="Oshkin I.Y."/>
            <person name="Belova S.E."/>
            <person name="Pimenov N.V."/>
            <person name="Dedysh S.N."/>
        </authorList>
    </citation>
    <scope>NUCLEOTIDE SEQUENCE</scope>
    <source>
        <strain evidence="8">S20</strain>
    </source>
</reference>
<keyword evidence="5" id="KW-0460">Magnesium</keyword>
<evidence type="ECO:0000259" key="7">
    <source>
        <dbReference type="PROSITE" id="PS51462"/>
    </source>
</evidence>
<evidence type="ECO:0000256" key="1">
    <source>
        <dbReference type="ARBA" id="ARBA00001936"/>
    </source>
</evidence>